<accession>A0A0G3WIA0</accession>
<dbReference type="PANTHER" id="PTHR42724">
    <property type="entry name" value="TETRAACYLDISACCHARIDE 4'-KINASE"/>
    <property type="match status" value="1"/>
</dbReference>
<evidence type="ECO:0000256" key="12">
    <source>
        <dbReference type="ARBA" id="ARBA00029757"/>
    </source>
</evidence>
<comment type="function">
    <text evidence="1 13">Transfers the gamma-phosphate of ATP to the 4'-position of a tetraacyldisaccharide 1-phosphate intermediate (termed DS-1-P) to form tetraacyldisaccharide 1,4'-bis-phosphate (lipid IVA).</text>
</comment>
<evidence type="ECO:0000256" key="11">
    <source>
        <dbReference type="ARBA" id="ARBA00023098"/>
    </source>
</evidence>
<dbReference type="STRING" id="1408281.Epro_0231"/>
<dbReference type="GO" id="GO:0005524">
    <property type="term" value="F:ATP binding"/>
    <property type="evidence" value="ECO:0007669"/>
    <property type="project" value="UniProtKB-UniRule"/>
</dbReference>
<dbReference type="InterPro" id="IPR027417">
    <property type="entry name" value="P-loop_NTPase"/>
</dbReference>
<dbReference type="SUPFAM" id="SSF52540">
    <property type="entry name" value="P-loop containing nucleoside triphosphate hydrolases"/>
    <property type="match status" value="1"/>
</dbReference>
<dbReference type="GO" id="GO:0009245">
    <property type="term" value="P:lipid A biosynthetic process"/>
    <property type="evidence" value="ECO:0007669"/>
    <property type="project" value="UniProtKB-UniRule"/>
</dbReference>
<proteinExistence type="inferred from homology"/>
<dbReference type="PANTHER" id="PTHR42724:SF1">
    <property type="entry name" value="TETRAACYLDISACCHARIDE 4'-KINASE, MITOCHONDRIAL-RELATED"/>
    <property type="match status" value="1"/>
</dbReference>
<keyword evidence="11 13" id="KW-0443">Lipid metabolism</keyword>
<comment type="pathway">
    <text evidence="2 13">Glycolipid biosynthesis; lipid IV(A) biosynthesis; lipid IV(A) from (3R)-3-hydroxytetradecanoyl-[acyl-carrier-protein] and UDP-N-acetyl-alpha-D-glucosamine: step 6/6.</text>
</comment>
<dbReference type="AlphaFoldDB" id="A0A0G3WIA0"/>
<evidence type="ECO:0000256" key="7">
    <source>
        <dbReference type="ARBA" id="ARBA00022679"/>
    </source>
</evidence>
<dbReference type="GO" id="GO:0005886">
    <property type="term" value="C:plasma membrane"/>
    <property type="evidence" value="ECO:0007669"/>
    <property type="project" value="TreeGrafter"/>
</dbReference>
<dbReference type="UniPathway" id="UPA00359">
    <property type="reaction ID" value="UER00482"/>
</dbReference>
<gene>
    <name evidence="13 14" type="primary">lpxK</name>
    <name evidence="14" type="ORF">Epro_0231</name>
</gene>
<evidence type="ECO:0000256" key="2">
    <source>
        <dbReference type="ARBA" id="ARBA00004870"/>
    </source>
</evidence>
<dbReference type="OrthoDB" id="9766423at2"/>
<dbReference type="RefSeq" id="WP_052569817.1">
    <property type="nucleotide sequence ID" value="NZ_CP009498.1"/>
</dbReference>
<evidence type="ECO:0000256" key="1">
    <source>
        <dbReference type="ARBA" id="ARBA00002274"/>
    </source>
</evidence>
<dbReference type="PATRIC" id="fig|1408281.3.peg.237"/>
<organism evidence="14 15">
    <name type="scientific">Endomicrobium proavitum</name>
    <dbReference type="NCBI Taxonomy" id="1408281"/>
    <lineage>
        <taxon>Bacteria</taxon>
        <taxon>Pseudomonadati</taxon>
        <taxon>Elusimicrobiota</taxon>
        <taxon>Endomicrobiia</taxon>
        <taxon>Endomicrobiales</taxon>
        <taxon>Endomicrobiaceae</taxon>
        <taxon>Endomicrobium</taxon>
    </lineage>
</organism>
<evidence type="ECO:0000256" key="10">
    <source>
        <dbReference type="ARBA" id="ARBA00022840"/>
    </source>
</evidence>
<evidence type="ECO:0000256" key="4">
    <source>
        <dbReference type="ARBA" id="ARBA00016436"/>
    </source>
</evidence>
<comment type="catalytic activity">
    <reaction evidence="13">
        <text>a lipid A disaccharide + ATP = a lipid IVA + ADP + H(+)</text>
        <dbReference type="Rhea" id="RHEA:67840"/>
        <dbReference type="ChEBI" id="CHEBI:15378"/>
        <dbReference type="ChEBI" id="CHEBI:30616"/>
        <dbReference type="ChEBI" id="CHEBI:176343"/>
        <dbReference type="ChEBI" id="CHEBI:176425"/>
        <dbReference type="ChEBI" id="CHEBI:456216"/>
        <dbReference type="EC" id="2.7.1.130"/>
    </reaction>
</comment>
<dbReference type="Proteomes" id="UP000035337">
    <property type="component" value="Chromosome"/>
</dbReference>
<evidence type="ECO:0000313" key="15">
    <source>
        <dbReference type="Proteomes" id="UP000035337"/>
    </source>
</evidence>
<keyword evidence="9 13" id="KW-0418">Kinase</keyword>
<dbReference type="KEGG" id="epo:Epro_0231"/>
<feature type="binding site" evidence="13">
    <location>
        <begin position="39"/>
        <end position="46"/>
    </location>
    <ligand>
        <name>ATP</name>
        <dbReference type="ChEBI" id="CHEBI:30616"/>
    </ligand>
</feature>
<protein>
    <recommendedName>
        <fullName evidence="4 13">Tetraacyldisaccharide 4'-kinase</fullName>
        <ecNumber evidence="3 13">2.7.1.130</ecNumber>
    </recommendedName>
    <alternativeName>
        <fullName evidence="12 13">Lipid A 4'-kinase</fullName>
    </alternativeName>
</protein>
<dbReference type="EMBL" id="CP009498">
    <property type="protein sequence ID" value="AKL97610.1"/>
    <property type="molecule type" value="Genomic_DNA"/>
</dbReference>
<evidence type="ECO:0000256" key="3">
    <source>
        <dbReference type="ARBA" id="ARBA00012071"/>
    </source>
</evidence>
<dbReference type="Pfam" id="PF02606">
    <property type="entry name" value="LpxK"/>
    <property type="match status" value="1"/>
</dbReference>
<keyword evidence="8 13" id="KW-0547">Nucleotide-binding</keyword>
<reference evidence="14 15" key="1">
    <citation type="submission" date="2014-09" db="EMBL/GenBank/DDBJ databases">
        <title>Complete genome sequence of Endomicrobium proavitum.</title>
        <authorList>
            <person name="Zheng H."/>
        </authorList>
    </citation>
    <scope>NUCLEOTIDE SEQUENCE [LARGE SCALE GENOMIC DNA]</scope>
    <source>
        <strain evidence="14 15">Rsa215</strain>
    </source>
</reference>
<evidence type="ECO:0000256" key="5">
    <source>
        <dbReference type="ARBA" id="ARBA00022516"/>
    </source>
</evidence>
<evidence type="ECO:0000256" key="6">
    <source>
        <dbReference type="ARBA" id="ARBA00022556"/>
    </source>
</evidence>
<evidence type="ECO:0000256" key="9">
    <source>
        <dbReference type="ARBA" id="ARBA00022777"/>
    </source>
</evidence>
<keyword evidence="7 13" id="KW-0808">Transferase</keyword>
<evidence type="ECO:0000313" key="14">
    <source>
        <dbReference type="EMBL" id="AKL97610.1"/>
    </source>
</evidence>
<keyword evidence="15" id="KW-1185">Reference proteome</keyword>
<keyword evidence="6 13" id="KW-0441">Lipid A biosynthesis</keyword>
<comment type="similarity">
    <text evidence="13">Belongs to the LpxK family.</text>
</comment>
<dbReference type="NCBIfam" id="TIGR00682">
    <property type="entry name" value="lpxK"/>
    <property type="match status" value="1"/>
</dbReference>
<name>A0A0G3WIA0_9BACT</name>
<dbReference type="EC" id="2.7.1.130" evidence="3 13"/>
<dbReference type="GO" id="GO:0009244">
    <property type="term" value="P:lipopolysaccharide core region biosynthetic process"/>
    <property type="evidence" value="ECO:0007669"/>
    <property type="project" value="TreeGrafter"/>
</dbReference>
<keyword evidence="10 13" id="KW-0067">ATP-binding</keyword>
<dbReference type="HAMAP" id="MF_00409">
    <property type="entry name" value="LpxK"/>
    <property type="match status" value="1"/>
</dbReference>
<keyword evidence="5 13" id="KW-0444">Lipid biosynthesis</keyword>
<dbReference type="GO" id="GO:0009029">
    <property type="term" value="F:lipid-A 4'-kinase activity"/>
    <property type="evidence" value="ECO:0007669"/>
    <property type="project" value="UniProtKB-UniRule"/>
</dbReference>
<evidence type="ECO:0000256" key="13">
    <source>
        <dbReference type="HAMAP-Rule" id="MF_00409"/>
    </source>
</evidence>
<sequence>MAKILYPFSIAYRALSALDRKVSAPRCLDAPVISVGNLTWGGTGKTPLVIELLKFLVKNNLKPVVLTRGYGRSGKIPLLLKNGAPKVNPANSGDEPLLIAKSVPEACVIVAADRYAAALSFRNKINPDVYVLDDGFQHWKIKRDLDIVCINASNPFGNGMLIPAGSLREKPSALKRAGLIIITNSDTVCAKRLLELKKEISKYSKAPVAFTYYGGLQYKKIDLKTNFNFKLLKNSKTAAISGIGFSEGFRKSVEKTGIVCEKFISLKDHKKYDKKMLEKIFASAGKESYFITTSKDAVKINAVLDEKNKKRVAVLTAAPQFKNGKEIWEKTILRKIKKR</sequence>
<dbReference type="InterPro" id="IPR003758">
    <property type="entry name" value="LpxK"/>
</dbReference>
<evidence type="ECO:0000256" key="8">
    <source>
        <dbReference type="ARBA" id="ARBA00022741"/>
    </source>
</evidence>